<reference evidence="4" key="1">
    <citation type="journal article" date="2020" name="Stud. Mycol.">
        <title>101 Dothideomycetes genomes: a test case for predicting lifestyles and emergence of pathogens.</title>
        <authorList>
            <person name="Haridas S."/>
            <person name="Albert R."/>
            <person name="Binder M."/>
            <person name="Bloem J."/>
            <person name="Labutti K."/>
            <person name="Salamov A."/>
            <person name="Andreopoulos B."/>
            <person name="Baker S."/>
            <person name="Barry K."/>
            <person name="Bills G."/>
            <person name="Bluhm B."/>
            <person name="Cannon C."/>
            <person name="Castanera R."/>
            <person name="Culley D."/>
            <person name="Daum C."/>
            <person name="Ezra D."/>
            <person name="Gonzalez J."/>
            <person name="Henrissat B."/>
            <person name="Kuo A."/>
            <person name="Liang C."/>
            <person name="Lipzen A."/>
            <person name="Lutzoni F."/>
            <person name="Magnuson J."/>
            <person name="Mondo S."/>
            <person name="Nolan M."/>
            <person name="Ohm R."/>
            <person name="Pangilinan J."/>
            <person name="Park H.-J."/>
            <person name="Ramirez L."/>
            <person name="Alfaro M."/>
            <person name="Sun H."/>
            <person name="Tritt A."/>
            <person name="Yoshinaga Y."/>
            <person name="Zwiers L.-H."/>
            <person name="Turgeon B."/>
            <person name="Goodwin S."/>
            <person name="Spatafora J."/>
            <person name="Crous P."/>
            <person name="Grigoriev I."/>
        </authorList>
    </citation>
    <scope>NUCLEOTIDE SEQUENCE</scope>
    <source>
        <strain evidence="4">CBS 121167</strain>
    </source>
</reference>
<dbReference type="Proteomes" id="UP000799438">
    <property type="component" value="Unassembled WGS sequence"/>
</dbReference>
<dbReference type="InterPro" id="IPR013830">
    <property type="entry name" value="SGNH_hydro"/>
</dbReference>
<keyword evidence="5" id="KW-1185">Reference proteome</keyword>
<organism evidence="4 5">
    <name type="scientific">Aplosporella prunicola CBS 121167</name>
    <dbReference type="NCBI Taxonomy" id="1176127"/>
    <lineage>
        <taxon>Eukaryota</taxon>
        <taxon>Fungi</taxon>
        <taxon>Dikarya</taxon>
        <taxon>Ascomycota</taxon>
        <taxon>Pezizomycotina</taxon>
        <taxon>Dothideomycetes</taxon>
        <taxon>Dothideomycetes incertae sedis</taxon>
        <taxon>Botryosphaeriales</taxon>
        <taxon>Aplosporellaceae</taxon>
        <taxon>Aplosporella</taxon>
    </lineage>
</organism>
<feature type="domain" description="SGNH hydrolase-type esterase" evidence="3">
    <location>
        <begin position="246"/>
        <end position="455"/>
    </location>
</feature>
<sequence>MATSSIPLLLILLTLFLPTPTHAHNSTHHFIATWTASPQLTEPANLPPHPFNFTNQSTTNDSNSSNTVLFNATLRQTVRLTLSARTLRLRISNAFGTETLRLTRVTIALPKPSVSNGNSNSTSNNTGTASGSSAIDTRTLRAVTFDGGEGTSIPSGAQAVSDPADIGGLDVGPGAALAVNLYLRSGVSGGAVTGHPGSRTRSWVARGDGVGMADLRDGDEAKEAQHWYLLSGIEALAPRRQRTLAVLGDSLTDGRGSVTDTDTRWTDLLFSRLQASANTSAATSSSGLRDISVANLGLGGNRVLGDGLGPSMLARVERDVLAQPGVRWAVIWGGINDIGTAAAEASAQAAVGAALKAGYAQLVARMRGAGIVVVGGTLTAFGAPAGTEGTQPYWDAGGERERTRQDVNAWVRGSGVFDGVVDFDALVRDPRNESLLRTEFDSGDFLHLNARGYRALAEGFDLRLLERGGRGGGCG</sequence>
<feature type="region of interest" description="Disordered" evidence="1">
    <location>
        <begin position="110"/>
        <end position="133"/>
    </location>
</feature>
<feature type="signal peptide" evidence="2">
    <location>
        <begin position="1"/>
        <end position="23"/>
    </location>
</feature>
<gene>
    <name evidence="4" type="ORF">K452DRAFT_358433</name>
</gene>
<dbReference type="PANTHER" id="PTHR43784">
    <property type="entry name" value="GDSL-LIKE LIPASE/ACYLHYDROLASE, PUTATIVE (AFU_ORTHOLOGUE AFUA_2G00820)-RELATED"/>
    <property type="match status" value="1"/>
</dbReference>
<feature type="chain" id="PRO_5025473543" description="SGNH hydrolase-type esterase domain-containing protein" evidence="2">
    <location>
        <begin position="24"/>
        <end position="475"/>
    </location>
</feature>
<dbReference type="CDD" id="cd01830">
    <property type="entry name" value="XynE_like"/>
    <property type="match status" value="1"/>
</dbReference>
<dbReference type="RefSeq" id="XP_033397644.1">
    <property type="nucleotide sequence ID" value="XM_033546193.1"/>
</dbReference>
<dbReference type="PANTHER" id="PTHR43784:SF2">
    <property type="entry name" value="GDSL-LIKE LIPASE_ACYLHYDROLASE, PUTATIVE (AFU_ORTHOLOGUE AFUA_2G00820)-RELATED"/>
    <property type="match status" value="1"/>
</dbReference>
<evidence type="ECO:0000313" key="5">
    <source>
        <dbReference type="Proteomes" id="UP000799438"/>
    </source>
</evidence>
<evidence type="ECO:0000313" key="4">
    <source>
        <dbReference type="EMBL" id="KAF2141932.1"/>
    </source>
</evidence>
<dbReference type="EMBL" id="ML995485">
    <property type="protein sequence ID" value="KAF2141932.1"/>
    <property type="molecule type" value="Genomic_DNA"/>
</dbReference>
<proteinExistence type="predicted"/>
<dbReference type="InterPro" id="IPR036514">
    <property type="entry name" value="SGNH_hydro_sf"/>
</dbReference>
<dbReference type="GeneID" id="54303699"/>
<dbReference type="InterPro" id="IPR053140">
    <property type="entry name" value="GDSL_Rv0518-like"/>
</dbReference>
<keyword evidence="2" id="KW-0732">Signal</keyword>
<evidence type="ECO:0000259" key="3">
    <source>
        <dbReference type="Pfam" id="PF13472"/>
    </source>
</evidence>
<dbReference type="OrthoDB" id="10071171at2759"/>
<evidence type="ECO:0000256" key="1">
    <source>
        <dbReference type="SAM" id="MobiDB-lite"/>
    </source>
</evidence>
<dbReference type="Pfam" id="PF13472">
    <property type="entry name" value="Lipase_GDSL_2"/>
    <property type="match status" value="1"/>
</dbReference>
<evidence type="ECO:0000256" key="2">
    <source>
        <dbReference type="SAM" id="SignalP"/>
    </source>
</evidence>
<dbReference type="Gene3D" id="3.40.50.1110">
    <property type="entry name" value="SGNH hydrolase"/>
    <property type="match status" value="1"/>
</dbReference>
<accession>A0A6A6BCJ1</accession>
<dbReference type="SUPFAM" id="SSF52266">
    <property type="entry name" value="SGNH hydrolase"/>
    <property type="match status" value="1"/>
</dbReference>
<dbReference type="AlphaFoldDB" id="A0A6A6BCJ1"/>
<protein>
    <recommendedName>
        <fullName evidence="3">SGNH hydrolase-type esterase domain-containing protein</fullName>
    </recommendedName>
</protein>
<name>A0A6A6BCJ1_9PEZI</name>
<feature type="compositionally biased region" description="Low complexity" evidence="1">
    <location>
        <begin position="115"/>
        <end position="133"/>
    </location>
</feature>